<accession>A0AAV3X6B0</accession>
<dbReference type="InterPro" id="IPR002347">
    <property type="entry name" value="SDR_fam"/>
</dbReference>
<sequence>MLEINLENKVAIVTGGSSGIGRAAAIEFAKAGANVAIAARRVQEGEETVRLAQEAGGNAIFVQTDVTKAEDVKALVDKTLQTYNRLDFAFNNAGFGKTVRLVEQSESGWEREIDVNLKAVWLSLKHQIPAMLQTGGGAIVNMASMGGGVIGVPGLASYNAAKGGVVGLTRSAAIEFAEQKIRINSVSPGLIATDILANVSPAALKQMVSTIPMKRPGIAEEVAQAVIWLCSDRSSYITGQNLVIDGGYTMQ</sequence>
<dbReference type="InterPro" id="IPR036291">
    <property type="entry name" value="NAD(P)-bd_dom_sf"/>
</dbReference>
<dbReference type="Gene3D" id="3.40.50.720">
    <property type="entry name" value="NAD(P)-binding Rossmann-like Domain"/>
    <property type="match status" value="1"/>
</dbReference>
<dbReference type="PRINTS" id="PR00081">
    <property type="entry name" value="GDHRDH"/>
</dbReference>
<organism evidence="3 4">
    <name type="scientific">Microseira wollei NIES-4236</name>
    <dbReference type="NCBI Taxonomy" id="2530354"/>
    <lineage>
        <taxon>Bacteria</taxon>
        <taxon>Bacillati</taxon>
        <taxon>Cyanobacteriota</taxon>
        <taxon>Cyanophyceae</taxon>
        <taxon>Oscillatoriophycideae</taxon>
        <taxon>Aerosakkonematales</taxon>
        <taxon>Aerosakkonemataceae</taxon>
        <taxon>Microseira</taxon>
    </lineage>
</organism>
<dbReference type="EMBL" id="BLAY01000031">
    <property type="protein sequence ID" value="GET37639.1"/>
    <property type="molecule type" value="Genomic_DNA"/>
</dbReference>
<evidence type="ECO:0000313" key="4">
    <source>
        <dbReference type="Proteomes" id="UP001050975"/>
    </source>
</evidence>
<dbReference type="RefSeq" id="WP_226579445.1">
    <property type="nucleotide sequence ID" value="NZ_BLAY01000031.1"/>
</dbReference>
<dbReference type="GO" id="GO:0016491">
    <property type="term" value="F:oxidoreductase activity"/>
    <property type="evidence" value="ECO:0007669"/>
    <property type="project" value="UniProtKB-KW"/>
</dbReference>
<dbReference type="PANTHER" id="PTHR24321:SF11">
    <property type="entry name" value="BLR0893 PROTEIN"/>
    <property type="match status" value="1"/>
</dbReference>
<keyword evidence="2" id="KW-0560">Oxidoreductase</keyword>
<proteinExistence type="inferred from homology"/>
<keyword evidence="4" id="KW-1185">Reference proteome</keyword>
<evidence type="ECO:0000313" key="3">
    <source>
        <dbReference type="EMBL" id="GET37639.1"/>
    </source>
</evidence>
<dbReference type="NCBIfam" id="NF005559">
    <property type="entry name" value="PRK07231.1"/>
    <property type="match status" value="1"/>
</dbReference>
<evidence type="ECO:0000256" key="2">
    <source>
        <dbReference type="ARBA" id="ARBA00023002"/>
    </source>
</evidence>
<dbReference type="AlphaFoldDB" id="A0AAV3X6B0"/>
<dbReference type="FunFam" id="3.40.50.720:FF:000084">
    <property type="entry name" value="Short-chain dehydrogenase reductase"/>
    <property type="match status" value="1"/>
</dbReference>
<name>A0AAV3X6B0_9CYAN</name>
<dbReference type="Proteomes" id="UP001050975">
    <property type="component" value="Unassembled WGS sequence"/>
</dbReference>
<protein>
    <submittedName>
        <fullName evidence="3">Short-chain dehydrogenase/reductase SDR</fullName>
    </submittedName>
</protein>
<dbReference type="PANTHER" id="PTHR24321">
    <property type="entry name" value="DEHYDROGENASES, SHORT CHAIN"/>
    <property type="match status" value="1"/>
</dbReference>
<reference evidence="3" key="1">
    <citation type="submission" date="2019-10" db="EMBL/GenBank/DDBJ databases">
        <title>Draft genome sequece of Microseira wollei NIES-4236.</title>
        <authorList>
            <person name="Yamaguchi H."/>
            <person name="Suzuki S."/>
            <person name="Kawachi M."/>
        </authorList>
    </citation>
    <scope>NUCLEOTIDE SEQUENCE</scope>
    <source>
        <strain evidence="3">NIES-4236</strain>
    </source>
</reference>
<dbReference type="PRINTS" id="PR00080">
    <property type="entry name" value="SDRFAMILY"/>
</dbReference>
<dbReference type="CDD" id="cd05233">
    <property type="entry name" value="SDR_c"/>
    <property type="match status" value="1"/>
</dbReference>
<dbReference type="SUPFAM" id="SSF51735">
    <property type="entry name" value="NAD(P)-binding Rossmann-fold domains"/>
    <property type="match status" value="1"/>
</dbReference>
<gene>
    <name evidence="3" type="ORF">MiSe_23930</name>
</gene>
<dbReference type="Pfam" id="PF13561">
    <property type="entry name" value="adh_short_C2"/>
    <property type="match status" value="1"/>
</dbReference>
<evidence type="ECO:0000256" key="1">
    <source>
        <dbReference type="ARBA" id="ARBA00006484"/>
    </source>
</evidence>
<comment type="caution">
    <text evidence="3">The sequence shown here is derived from an EMBL/GenBank/DDBJ whole genome shotgun (WGS) entry which is preliminary data.</text>
</comment>
<comment type="similarity">
    <text evidence="1">Belongs to the short-chain dehydrogenases/reductases (SDR) family.</text>
</comment>